<dbReference type="SUPFAM" id="SSF49265">
    <property type="entry name" value="Fibronectin type III"/>
    <property type="match status" value="2"/>
</dbReference>
<feature type="domain" description="Interferon/interleukin receptor" evidence="4">
    <location>
        <begin position="159"/>
        <end position="261"/>
    </location>
</feature>
<evidence type="ECO:0000259" key="4">
    <source>
        <dbReference type="Pfam" id="PF09294"/>
    </source>
</evidence>
<keyword evidence="2" id="KW-1133">Transmembrane helix</keyword>
<organism evidence="5 6">
    <name type="scientific">Cyprinus carpio</name>
    <name type="common">Common carp</name>
    <dbReference type="NCBI Taxonomy" id="7962"/>
    <lineage>
        <taxon>Eukaryota</taxon>
        <taxon>Metazoa</taxon>
        <taxon>Chordata</taxon>
        <taxon>Craniata</taxon>
        <taxon>Vertebrata</taxon>
        <taxon>Euteleostomi</taxon>
        <taxon>Actinopterygii</taxon>
        <taxon>Neopterygii</taxon>
        <taxon>Teleostei</taxon>
        <taxon>Ostariophysi</taxon>
        <taxon>Cypriniformes</taxon>
        <taxon>Cyprinidae</taxon>
        <taxon>Cyprininae</taxon>
        <taxon>Cyprinus</taxon>
    </lineage>
</organism>
<reference evidence="5" key="1">
    <citation type="submission" date="2025-08" db="UniProtKB">
        <authorList>
            <consortium name="Ensembl"/>
        </authorList>
    </citation>
    <scope>IDENTIFICATION</scope>
</reference>
<dbReference type="Pfam" id="PF01108">
    <property type="entry name" value="Tissue_fac"/>
    <property type="match status" value="1"/>
</dbReference>
<evidence type="ECO:0000313" key="6">
    <source>
        <dbReference type="Proteomes" id="UP000694427"/>
    </source>
</evidence>
<dbReference type="InterPro" id="IPR013783">
    <property type="entry name" value="Ig-like_fold"/>
</dbReference>
<evidence type="ECO:0000259" key="3">
    <source>
        <dbReference type="Pfam" id="PF01108"/>
    </source>
</evidence>
<feature type="domain" description="Fibronectin type-III" evidence="3">
    <location>
        <begin position="37"/>
        <end position="147"/>
    </location>
</feature>
<dbReference type="PANTHER" id="PTHR20859">
    <property type="entry name" value="INTERFERON/INTERLEUKIN RECEPTOR"/>
    <property type="match status" value="1"/>
</dbReference>
<feature type="region of interest" description="Disordered" evidence="1">
    <location>
        <begin position="352"/>
        <end position="404"/>
    </location>
</feature>
<dbReference type="GO" id="GO:0004904">
    <property type="term" value="F:interferon receptor activity"/>
    <property type="evidence" value="ECO:0007669"/>
    <property type="project" value="TreeGrafter"/>
</dbReference>
<dbReference type="InterPro" id="IPR050650">
    <property type="entry name" value="Type-II_Cytokine-TF_Rcpt"/>
</dbReference>
<keyword evidence="2" id="KW-0812">Transmembrane</keyword>
<dbReference type="Proteomes" id="UP000694427">
    <property type="component" value="Unplaced"/>
</dbReference>
<keyword evidence="2" id="KW-0472">Membrane</keyword>
<keyword evidence="6" id="KW-1185">Reference proteome</keyword>
<dbReference type="AlphaFoldDB" id="A0A8C1M4S3"/>
<reference evidence="5" key="2">
    <citation type="submission" date="2025-09" db="UniProtKB">
        <authorList>
            <consortium name="Ensembl"/>
        </authorList>
    </citation>
    <scope>IDENTIFICATION</scope>
</reference>
<dbReference type="Pfam" id="PF09294">
    <property type="entry name" value="Interfer-bind"/>
    <property type="match status" value="1"/>
</dbReference>
<evidence type="ECO:0000313" key="5">
    <source>
        <dbReference type="Ensembl" id="ENSCCRP00010071357.1"/>
    </source>
</evidence>
<sequence>MTKALLPVVDSSSSGRRLRANTEQLQQQNANMKALRCFCVCSLLLLKVSAGFGDLRRPENVSMDSLNTRYVLRWDWPHETAANQTVTFTAQYIREFRSRKANYEKYWTSVCVNVLEHRCDFTGAELHYNGLFLLRVRANTSQQSSGWVQIRFCPDEHAALGPPSSLKLSSVKEDLEIIITDPLSSTNQSMKTLLDKRLSYLIQYWRRSEGPQKAKVLETKNNLVMLTELDRQTWYCVRVQSHDVFHNKSSVFSDTHCTRTEGQMPYWQIFLYVLISLLLCLLLVLLYFCFNKMLSLLKNTFCPAVHLPDHIQELWLSESETPQLLAPESPESVCEPLVMVSAELDAVAVDEHSNAGEQDSSTHSRHSSGDSGVYSTEEDSSHRSTTHADLQMSSRKHRVELRDGTLRELCA</sequence>
<protein>
    <submittedName>
        <fullName evidence="5">Uncharacterized protein</fullName>
    </submittedName>
</protein>
<dbReference type="InterPro" id="IPR036116">
    <property type="entry name" value="FN3_sf"/>
</dbReference>
<dbReference type="PANTHER" id="PTHR20859:SF85">
    <property type="entry name" value="INTERFERON ALPHA_BETA RECEPTOR 1 ISOFORM X1"/>
    <property type="match status" value="1"/>
</dbReference>
<dbReference type="InterPro" id="IPR003961">
    <property type="entry name" value="FN3_dom"/>
</dbReference>
<accession>A0A8C1M4S3</accession>
<dbReference type="GO" id="GO:0005886">
    <property type="term" value="C:plasma membrane"/>
    <property type="evidence" value="ECO:0007669"/>
    <property type="project" value="TreeGrafter"/>
</dbReference>
<dbReference type="Gene3D" id="2.60.40.10">
    <property type="entry name" value="Immunoglobulins"/>
    <property type="match status" value="2"/>
</dbReference>
<dbReference type="Ensembl" id="ENSCCRT00010078871.1">
    <property type="protein sequence ID" value="ENSCCRP00010071357.1"/>
    <property type="gene ID" value="ENSCCRG00010030930.1"/>
</dbReference>
<name>A0A8C1M4S3_CYPCA</name>
<proteinExistence type="predicted"/>
<evidence type="ECO:0000256" key="1">
    <source>
        <dbReference type="SAM" id="MobiDB-lite"/>
    </source>
</evidence>
<evidence type="ECO:0000256" key="2">
    <source>
        <dbReference type="SAM" id="Phobius"/>
    </source>
</evidence>
<dbReference type="InterPro" id="IPR015373">
    <property type="entry name" value="Interferon/interleukin_rcp_dom"/>
</dbReference>
<feature type="transmembrane region" description="Helical" evidence="2">
    <location>
        <begin position="266"/>
        <end position="290"/>
    </location>
</feature>